<dbReference type="Pfam" id="PF00583">
    <property type="entry name" value="Acetyltransf_1"/>
    <property type="match status" value="1"/>
</dbReference>
<keyword evidence="2" id="KW-0012">Acyltransferase</keyword>
<keyword evidence="1 4" id="KW-0808">Transferase</keyword>
<evidence type="ECO:0000313" key="4">
    <source>
        <dbReference type="EMBL" id="SDK36140.1"/>
    </source>
</evidence>
<dbReference type="STRING" id="407036.SAMN05216243_2894"/>
<feature type="domain" description="N-acetyltransferase" evidence="3">
    <location>
        <begin position="8"/>
        <end position="151"/>
    </location>
</feature>
<dbReference type="AlphaFoldDB" id="A0A1G9BAP2"/>
<reference evidence="4 5" key="1">
    <citation type="submission" date="2016-10" db="EMBL/GenBank/DDBJ databases">
        <authorList>
            <person name="de Groot N.N."/>
        </authorList>
    </citation>
    <scope>NUCLEOTIDE SEQUENCE [LARGE SCALE GENOMIC DNA]</scope>
    <source>
        <strain evidence="4 5">CGMCC 1.6502</strain>
    </source>
</reference>
<keyword evidence="5" id="KW-1185">Reference proteome</keyword>
<evidence type="ECO:0000256" key="2">
    <source>
        <dbReference type="ARBA" id="ARBA00023315"/>
    </source>
</evidence>
<organism evidence="4 5">
    <name type="scientific">Sediminibacillus albus</name>
    <dbReference type="NCBI Taxonomy" id="407036"/>
    <lineage>
        <taxon>Bacteria</taxon>
        <taxon>Bacillati</taxon>
        <taxon>Bacillota</taxon>
        <taxon>Bacilli</taxon>
        <taxon>Bacillales</taxon>
        <taxon>Bacillaceae</taxon>
        <taxon>Sediminibacillus</taxon>
    </lineage>
</organism>
<dbReference type="GO" id="GO:0016747">
    <property type="term" value="F:acyltransferase activity, transferring groups other than amino-acyl groups"/>
    <property type="evidence" value="ECO:0007669"/>
    <property type="project" value="InterPro"/>
</dbReference>
<accession>A0A1G9BAP2</accession>
<dbReference type="InterPro" id="IPR050832">
    <property type="entry name" value="Bact_Acetyltransf"/>
</dbReference>
<evidence type="ECO:0000259" key="3">
    <source>
        <dbReference type="PROSITE" id="PS51186"/>
    </source>
</evidence>
<dbReference type="Proteomes" id="UP000198694">
    <property type="component" value="Unassembled WGS sequence"/>
</dbReference>
<dbReference type="PANTHER" id="PTHR43877:SF5">
    <property type="entry name" value="BLL8307 PROTEIN"/>
    <property type="match status" value="1"/>
</dbReference>
<dbReference type="OrthoDB" id="9803233at2"/>
<dbReference type="Gene3D" id="3.40.630.30">
    <property type="match status" value="1"/>
</dbReference>
<dbReference type="SUPFAM" id="SSF55729">
    <property type="entry name" value="Acyl-CoA N-acyltransferases (Nat)"/>
    <property type="match status" value="1"/>
</dbReference>
<dbReference type="PANTHER" id="PTHR43877">
    <property type="entry name" value="AMINOALKYLPHOSPHONATE N-ACETYLTRANSFERASE-RELATED-RELATED"/>
    <property type="match status" value="1"/>
</dbReference>
<gene>
    <name evidence="4" type="ORF">SAMN05216243_2894</name>
</gene>
<dbReference type="EMBL" id="FNFL01000005">
    <property type="protein sequence ID" value="SDK36140.1"/>
    <property type="molecule type" value="Genomic_DNA"/>
</dbReference>
<protein>
    <submittedName>
        <fullName evidence="4">Putative acetyltransferase</fullName>
    </submittedName>
</protein>
<dbReference type="PROSITE" id="PS51186">
    <property type="entry name" value="GNAT"/>
    <property type="match status" value="1"/>
</dbReference>
<name>A0A1G9BAP2_9BACI</name>
<dbReference type="RefSeq" id="WP_093215592.1">
    <property type="nucleotide sequence ID" value="NZ_FNFL01000005.1"/>
</dbReference>
<dbReference type="InterPro" id="IPR016181">
    <property type="entry name" value="Acyl_CoA_acyltransferase"/>
</dbReference>
<proteinExistence type="predicted"/>
<evidence type="ECO:0000313" key="5">
    <source>
        <dbReference type="Proteomes" id="UP000198694"/>
    </source>
</evidence>
<sequence length="151" mass="17052">MEIHEDNVTGGEITALILDHLQSMAIHSPPESRHALNLEGLRESDITCWSAWEGNELLGCGALKELGDTHGEIKSMKTASNHLRKGVSKKILQHIIEEARTRGYKRLSLETGSMEAFVPARKLYESFGFHYCPPFASYKEDENSMFMMKEI</sequence>
<dbReference type="CDD" id="cd04301">
    <property type="entry name" value="NAT_SF"/>
    <property type="match status" value="1"/>
</dbReference>
<dbReference type="InterPro" id="IPR000182">
    <property type="entry name" value="GNAT_dom"/>
</dbReference>
<evidence type="ECO:0000256" key="1">
    <source>
        <dbReference type="ARBA" id="ARBA00022679"/>
    </source>
</evidence>